<dbReference type="InterPro" id="IPR050559">
    <property type="entry name" value="P-Pant_transferase_sf"/>
</dbReference>
<evidence type="ECO:0000259" key="4">
    <source>
        <dbReference type="Pfam" id="PF22624"/>
    </source>
</evidence>
<feature type="domain" description="4'-phosphopantetheinyl transferase" evidence="3">
    <location>
        <begin position="134"/>
        <end position="209"/>
    </location>
</feature>
<dbReference type="RefSeq" id="WP_195871743.1">
    <property type="nucleotide sequence ID" value="NZ_JADOET010000009.1"/>
</dbReference>
<comment type="similarity">
    <text evidence="1">Belongs to the P-Pant transferase superfamily. Gsp/Sfp/HetI/AcpT family.</text>
</comment>
<protein>
    <submittedName>
        <fullName evidence="5">4'-phosphopantetheinyl transferase superfamily protein</fullName>
    </submittedName>
</protein>
<gene>
    <name evidence="5" type="ORF">ITJ86_11270</name>
</gene>
<name>A0ABS0EM16_9FLAO</name>
<evidence type="ECO:0000256" key="1">
    <source>
        <dbReference type="ARBA" id="ARBA00010990"/>
    </source>
</evidence>
<accession>A0ABS0EM16</accession>
<evidence type="ECO:0000313" key="5">
    <source>
        <dbReference type="EMBL" id="MBF8150480.1"/>
    </source>
</evidence>
<dbReference type="Pfam" id="PF01648">
    <property type="entry name" value="ACPS"/>
    <property type="match status" value="1"/>
</dbReference>
<feature type="domain" description="4'-phosphopantetheinyl transferase N-terminal" evidence="4">
    <location>
        <begin position="49"/>
        <end position="128"/>
    </location>
</feature>
<organism evidence="5 6">
    <name type="scientific">Winogradskyella marina</name>
    <dbReference type="NCBI Taxonomy" id="2785530"/>
    <lineage>
        <taxon>Bacteria</taxon>
        <taxon>Pseudomonadati</taxon>
        <taxon>Bacteroidota</taxon>
        <taxon>Flavobacteriia</taxon>
        <taxon>Flavobacteriales</taxon>
        <taxon>Flavobacteriaceae</taxon>
        <taxon>Winogradskyella</taxon>
    </lineage>
</organism>
<evidence type="ECO:0000259" key="3">
    <source>
        <dbReference type="Pfam" id="PF01648"/>
    </source>
</evidence>
<dbReference type="PANTHER" id="PTHR12215">
    <property type="entry name" value="PHOSPHOPANTETHEINE TRANSFERASE"/>
    <property type="match status" value="1"/>
</dbReference>
<dbReference type="EMBL" id="JADOET010000009">
    <property type="protein sequence ID" value="MBF8150480.1"/>
    <property type="molecule type" value="Genomic_DNA"/>
</dbReference>
<dbReference type="Proteomes" id="UP000611215">
    <property type="component" value="Unassembled WGS sequence"/>
</dbReference>
<keyword evidence="2 5" id="KW-0808">Transferase</keyword>
<evidence type="ECO:0000256" key="2">
    <source>
        <dbReference type="ARBA" id="ARBA00022679"/>
    </source>
</evidence>
<reference evidence="5 6" key="1">
    <citation type="submission" date="2020-11" db="EMBL/GenBank/DDBJ databases">
        <title>Winogradskyella marina sp. nov., isolated from marine sediment.</title>
        <authorList>
            <person name="Bo J."/>
            <person name="Wang S."/>
            <person name="Song X."/>
            <person name="Du Z."/>
        </authorList>
    </citation>
    <scope>NUCLEOTIDE SEQUENCE [LARGE SCALE GENOMIC DNA]</scope>
    <source>
        <strain evidence="5 6">F6397</strain>
    </source>
</reference>
<dbReference type="InterPro" id="IPR037143">
    <property type="entry name" value="4-PPantetheinyl_Trfase_dom_sf"/>
</dbReference>
<dbReference type="PANTHER" id="PTHR12215:SF10">
    <property type="entry name" value="L-AMINOADIPATE-SEMIALDEHYDE DEHYDROGENASE-PHOSPHOPANTETHEINYL TRANSFERASE"/>
    <property type="match status" value="1"/>
</dbReference>
<keyword evidence="6" id="KW-1185">Reference proteome</keyword>
<dbReference type="Pfam" id="PF22624">
    <property type="entry name" value="AASDHPPT_N"/>
    <property type="match status" value="1"/>
</dbReference>
<evidence type="ECO:0000313" key="6">
    <source>
        <dbReference type="Proteomes" id="UP000611215"/>
    </source>
</evidence>
<dbReference type="InterPro" id="IPR055066">
    <property type="entry name" value="AASDHPPT_N"/>
</dbReference>
<proteinExistence type="inferred from homology"/>
<dbReference type="GO" id="GO:0016740">
    <property type="term" value="F:transferase activity"/>
    <property type="evidence" value="ECO:0007669"/>
    <property type="project" value="UniProtKB-KW"/>
</dbReference>
<dbReference type="Gene3D" id="3.90.470.20">
    <property type="entry name" value="4'-phosphopantetheinyl transferase domain"/>
    <property type="match status" value="2"/>
</dbReference>
<dbReference type="InterPro" id="IPR008278">
    <property type="entry name" value="4-PPantetheinyl_Trfase_dom"/>
</dbReference>
<sequence>MTASDNSKCIIFSKTSETFDSQIDEEISVDSDIKLFKIELSKYYGVVEVLLKTLTPLEVERAHRYHQLKDFKRFVICRSILKIIIAQLKGLKVSQVYFEKNDNHKPYFPSDKSLFFNVSHAGEYALIAIGPCELGVDIEYINPQFEYEEILPTVFSTEEINFINDSEDERHDFYKLWTRKEAIVKATGQGIDDDFFKIPVKDGSHTVSASLVNNFNKINVYSFNITTSYIGSIAFKGVDVDLKQIVFQPISSAEKLESLF</sequence>
<dbReference type="SUPFAM" id="SSF56214">
    <property type="entry name" value="4'-phosphopantetheinyl transferase"/>
    <property type="match status" value="2"/>
</dbReference>
<comment type="caution">
    <text evidence="5">The sequence shown here is derived from an EMBL/GenBank/DDBJ whole genome shotgun (WGS) entry which is preliminary data.</text>
</comment>